<protein>
    <submittedName>
        <fullName evidence="1">Uncharacterized protein</fullName>
    </submittedName>
</protein>
<dbReference type="GeneID" id="87887320"/>
<name>A0AAJ0H3B6_9PEZI</name>
<reference evidence="1" key="2">
    <citation type="submission" date="2023-06" db="EMBL/GenBank/DDBJ databases">
        <authorList>
            <consortium name="Lawrence Berkeley National Laboratory"/>
            <person name="Mondo S.J."/>
            <person name="Hensen N."/>
            <person name="Bonometti L."/>
            <person name="Westerberg I."/>
            <person name="Brannstrom I.O."/>
            <person name="Guillou S."/>
            <person name="Cros-Aarteil S."/>
            <person name="Calhoun S."/>
            <person name="Haridas S."/>
            <person name="Kuo A."/>
            <person name="Pangilinan J."/>
            <person name="Riley R."/>
            <person name="Labutti K."/>
            <person name="Andreopoulos B."/>
            <person name="Lipzen A."/>
            <person name="Chen C."/>
            <person name="Yanf M."/>
            <person name="Daum C."/>
            <person name="Ng V."/>
            <person name="Clum A."/>
            <person name="Steindorff A."/>
            <person name="Ohm R."/>
            <person name="Martin F."/>
            <person name="Silar P."/>
            <person name="Natvig D."/>
            <person name="Lalanne C."/>
            <person name="Gautier V."/>
            <person name="Ament-Velasquez S.L."/>
            <person name="Kruys A."/>
            <person name="Hutchinson M.I."/>
            <person name="Powell A.J."/>
            <person name="Barry K."/>
            <person name="Miller A.N."/>
            <person name="Grigoriev I.V."/>
            <person name="Debuchy R."/>
            <person name="Gladieux P."/>
            <person name="Thoren M.H."/>
            <person name="Johannesson H."/>
        </authorList>
    </citation>
    <scope>NUCLEOTIDE SEQUENCE</scope>
    <source>
        <strain evidence="1">CBS 333.67</strain>
    </source>
</reference>
<sequence length="89" mass="9967">MILMFRFAMAVILRLHPALFIGRFLYPAYRSAPLIVFLCQIPSLIYAFSGLSGVKMQTPSDSSTFSSRSFLFHLGGSWNISRLNGMLST</sequence>
<evidence type="ECO:0000313" key="2">
    <source>
        <dbReference type="Proteomes" id="UP001273166"/>
    </source>
</evidence>
<dbReference type="RefSeq" id="XP_062726844.1">
    <property type="nucleotide sequence ID" value="XM_062868491.1"/>
</dbReference>
<organism evidence="1 2">
    <name type="scientific">Chaetomium strumarium</name>
    <dbReference type="NCBI Taxonomy" id="1170767"/>
    <lineage>
        <taxon>Eukaryota</taxon>
        <taxon>Fungi</taxon>
        <taxon>Dikarya</taxon>
        <taxon>Ascomycota</taxon>
        <taxon>Pezizomycotina</taxon>
        <taxon>Sordariomycetes</taxon>
        <taxon>Sordariomycetidae</taxon>
        <taxon>Sordariales</taxon>
        <taxon>Chaetomiaceae</taxon>
        <taxon>Chaetomium</taxon>
    </lineage>
</organism>
<comment type="caution">
    <text evidence="1">The sequence shown here is derived from an EMBL/GenBank/DDBJ whole genome shotgun (WGS) entry which is preliminary data.</text>
</comment>
<gene>
    <name evidence="1" type="ORF">B0T15DRAFT_520289</name>
</gene>
<evidence type="ECO:0000313" key="1">
    <source>
        <dbReference type="EMBL" id="KAK3311064.1"/>
    </source>
</evidence>
<reference evidence="1" key="1">
    <citation type="journal article" date="2023" name="Mol. Phylogenet. Evol.">
        <title>Genome-scale phylogeny and comparative genomics of the fungal order Sordariales.</title>
        <authorList>
            <person name="Hensen N."/>
            <person name="Bonometti L."/>
            <person name="Westerberg I."/>
            <person name="Brannstrom I.O."/>
            <person name="Guillou S."/>
            <person name="Cros-Aarteil S."/>
            <person name="Calhoun S."/>
            <person name="Haridas S."/>
            <person name="Kuo A."/>
            <person name="Mondo S."/>
            <person name="Pangilinan J."/>
            <person name="Riley R."/>
            <person name="LaButti K."/>
            <person name="Andreopoulos B."/>
            <person name="Lipzen A."/>
            <person name="Chen C."/>
            <person name="Yan M."/>
            <person name="Daum C."/>
            <person name="Ng V."/>
            <person name="Clum A."/>
            <person name="Steindorff A."/>
            <person name="Ohm R.A."/>
            <person name="Martin F."/>
            <person name="Silar P."/>
            <person name="Natvig D.O."/>
            <person name="Lalanne C."/>
            <person name="Gautier V."/>
            <person name="Ament-Velasquez S.L."/>
            <person name="Kruys A."/>
            <person name="Hutchinson M.I."/>
            <person name="Powell A.J."/>
            <person name="Barry K."/>
            <person name="Miller A.N."/>
            <person name="Grigoriev I.V."/>
            <person name="Debuchy R."/>
            <person name="Gladieux P."/>
            <person name="Hiltunen Thoren M."/>
            <person name="Johannesson H."/>
        </authorList>
    </citation>
    <scope>NUCLEOTIDE SEQUENCE</scope>
    <source>
        <strain evidence="1">CBS 333.67</strain>
    </source>
</reference>
<dbReference type="AlphaFoldDB" id="A0AAJ0H3B6"/>
<proteinExistence type="predicted"/>
<accession>A0AAJ0H3B6</accession>
<dbReference type="EMBL" id="JAUDZG010000001">
    <property type="protein sequence ID" value="KAK3311064.1"/>
    <property type="molecule type" value="Genomic_DNA"/>
</dbReference>
<dbReference type="Proteomes" id="UP001273166">
    <property type="component" value="Unassembled WGS sequence"/>
</dbReference>
<keyword evidence="2" id="KW-1185">Reference proteome</keyword>